<name>A0A401TB53_CHIPU</name>
<evidence type="ECO:0000256" key="1">
    <source>
        <dbReference type="SAM" id="MobiDB-lite"/>
    </source>
</evidence>
<organism evidence="2 3">
    <name type="scientific">Chiloscyllium punctatum</name>
    <name type="common">Brownbanded bambooshark</name>
    <name type="synonym">Hemiscyllium punctatum</name>
    <dbReference type="NCBI Taxonomy" id="137246"/>
    <lineage>
        <taxon>Eukaryota</taxon>
        <taxon>Metazoa</taxon>
        <taxon>Chordata</taxon>
        <taxon>Craniata</taxon>
        <taxon>Vertebrata</taxon>
        <taxon>Chondrichthyes</taxon>
        <taxon>Elasmobranchii</taxon>
        <taxon>Galeomorphii</taxon>
        <taxon>Galeoidea</taxon>
        <taxon>Orectolobiformes</taxon>
        <taxon>Hemiscylliidae</taxon>
        <taxon>Chiloscyllium</taxon>
    </lineage>
</organism>
<sequence length="50" mass="5197">MAPATRGKEKRRERGDCVNMSRSPGSWSLGGGGGQGEIPLGPPPSEVSCR</sequence>
<accession>A0A401TB53</accession>
<proteinExistence type="predicted"/>
<comment type="caution">
    <text evidence="2">The sequence shown here is derived from an EMBL/GenBank/DDBJ whole genome shotgun (WGS) entry which is preliminary data.</text>
</comment>
<dbReference type="Proteomes" id="UP000287033">
    <property type="component" value="Unassembled WGS sequence"/>
</dbReference>
<dbReference type="EMBL" id="BEZZ01022019">
    <property type="protein sequence ID" value="GCC39873.1"/>
    <property type="molecule type" value="Genomic_DNA"/>
</dbReference>
<feature type="non-terminal residue" evidence="2">
    <location>
        <position position="50"/>
    </location>
</feature>
<gene>
    <name evidence="2" type="ORF">chiPu_0023494</name>
</gene>
<dbReference type="AlphaFoldDB" id="A0A401TB53"/>
<evidence type="ECO:0000313" key="3">
    <source>
        <dbReference type="Proteomes" id="UP000287033"/>
    </source>
</evidence>
<feature type="compositionally biased region" description="Basic and acidic residues" evidence="1">
    <location>
        <begin position="1"/>
        <end position="16"/>
    </location>
</feature>
<evidence type="ECO:0000313" key="2">
    <source>
        <dbReference type="EMBL" id="GCC39873.1"/>
    </source>
</evidence>
<reference evidence="2 3" key="1">
    <citation type="journal article" date="2018" name="Nat. Ecol. Evol.">
        <title>Shark genomes provide insights into elasmobranch evolution and the origin of vertebrates.</title>
        <authorList>
            <person name="Hara Y"/>
            <person name="Yamaguchi K"/>
            <person name="Onimaru K"/>
            <person name="Kadota M"/>
            <person name="Koyanagi M"/>
            <person name="Keeley SD"/>
            <person name="Tatsumi K"/>
            <person name="Tanaka K"/>
            <person name="Motone F"/>
            <person name="Kageyama Y"/>
            <person name="Nozu R"/>
            <person name="Adachi N"/>
            <person name="Nishimura O"/>
            <person name="Nakagawa R"/>
            <person name="Tanegashima C"/>
            <person name="Kiyatake I"/>
            <person name="Matsumoto R"/>
            <person name="Murakumo K"/>
            <person name="Nishida K"/>
            <person name="Terakita A"/>
            <person name="Kuratani S"/>
            <person name="Sato K"/>
            <person name="Hyodo S Kuraku.S."/>
        </authorList>
    </citation>
    <scope>NUCLEOTIDE SEQUENCE [LARGE SCALE GENOMIC DNA]</scope>
</reference>
<feature type="compositionally biased region" description="Pro residues" evidence="1">
    <location>
        <begin position="40"/>
        <end position="50"/>
    </location>
</feature>
<feature type="region of interest" description="Disordered" evidence="1">
    <location>
        <begin position="1"/>
        <end position="50"/>
    </location>
</feature>
<protein>
    <submittedName>
        <fullName evidence="2">Uncharacterized protein</fullName>
    </submittedName>
</protein>
<keyword evidence="3" id="KW-1185">Reference proteome</keyword>